<dbReference type="PANTHER" id="PTHR37423:SF5">
    <property type="entry name" value="SOLUBLE LYTIC MUREIN TRANSGLYCOSYLASE"/>
    <property type="match status" value="1"/>
</dbReference>
<name>A0A3E0U3V0_9GAMM</name>
<sequence length="647" mass="75057">MLPNKRLISFCFVAGTAISGLLGSPATVASVDQRSTFLKAEKHVWKADSPEYQNLYQQLHYYPLQPYLDQKRLMDKIRLSDAAEIEEFLTEYRGTPLDWPLRKKWLNYLAKRERKALFLKFFKPNNDAKLSCTQLSYQLAGGMPEKVVLPQVKQWWLVGKSQDKACDPIFKQWKKAGYLTPDLVWQRLSLAADGGKHTLIPYLTGLLPKEEQYLGKLFHRVRRDPSYISKLSRFKTLNEKETQIMAYGLKRLIWRDPERALQTYQLAQQKFTFTEQQQDYLTKRFALALATKHHAQADTWLSKVKPDKLDSNLVQWKLATALKQQNWPDIQKTLLALPDRLQEKPQWQYWYARSMAEVGRDQAARELMLDLAKKRHYYGFMAAKWLSQNINLQHNPLLVDAKVIDNIIQNPAAKRAFELFHLERYSQARKEWNYWLATLSKSEKLAAASFAFEQGWFDRPIFTLASQGYLDDVELRFPMAYKDDIASYADKHSIDPSWAFAIARRESSFMRDAHSSAGARGLMQIMPATAKQLEKKAVSNRYLANAKNNIKLGTKYLKRLLDRYEGNLVLATASYNAGPYRVKQWLEKGETLPADIWIETIPFKETREYVKSVLAYKQIYQHKLNSEGESPFTTVLGMKIGTTSLSQ</sequence>
<evidence type="ECO:0000256" key="2">
    <source>
        <dbReference type="ARBA" id="ARBA00022729"/>
    </source>
</evidence>
<dbReference type="SUPFAM" id="SSF53955">
    <property type="entry name" value="Lysozyme-like"/>
    <property type="match status" value="1"/>
</dbReference>
<evidence type="ECO:0000313" key="6">
    <source>
        <dbReference type="Proteomes" id="UP000256899"/>
    </source>
</evidence>
<accession>A0A3E0U3V0</accession>
<dbReference type="GO" id="GO:0004553">
    <property type="term" value="F:hydrolase activity, hydrolyzing O-glycosyl compounds"/>
    <property type="evidence" value="ECO:0007669"/>
    <property type="project" value="InterPro"/>
</dbReference>
<dbReference type="Gene3D" id="1.25.20.10">
    <property type="entry name" value="Bacterial muramidases"/>
    <property type="match status" value="1"/>
</dbReference>
<evidence type="ECO:0000256" key="1">
    <source>
        <dbReference type="ARBA" id="ARBA00007734"/>
    </source>
</evidence>
<dbReference type="InterPro" id="IPR012289">
    <property type="entry name" value="Lytic_TGlycosylase_superhlx_L"/>
</dbReference>
<dbReference type="EMBL" id="QUOT01000001">
    <property type="protein sequence ID" value="REL31243.1"/>
    <property type="molecule type" value="Genomic_DNA"/>
</dbReference>
<evidence type="ECO:0000259" key="4">
    <source>
        <dbReference type="Pfam" id="PF14718"/>
    </source>
</evidence>
<comment type="caution">
    <text evidence="5">The sequence shown here is derived from an EMBL/GenBank/DDBJ whole genome shotgun (WGS) entry which is preliminary data.</text>
</comment>
<feature type="domain" description="Transglycosylase SLT" evidence="3">
    <location>
        <begin position="486"/>
        <end position="593"/>
    </location>
</feature>
<evidence type="ECO:0000313" key="5">
    <source>
        <dbReference type="EMBL" id="REL31243.1"/>
    </source>
</evidence>
<dbReference type="RefSeq" id="WP_116015934.1">
    <property type="nucleotide sequence ID" value="NZ_QUOT01000001.1"/>
</dbReference>
<dbReference type="InterPro" id="IPR037061">
    <property type="entry name" value="Lytic_TGlycoase_superhlx_L_sf"/>
</dbReference>
<dbReference type="InterPro" id="IPR008939">
    <property type="entry name" value="Lytic_TGlycosylase_superhlx_U"/>
</dbReference>
<keyword evidence="2" id="KW-0732">Signal</keyword>
<organism evidence="5 6">
    <name type="scientific">Thalassotalea euphylliae</name>
    <dbReference type="NCBI Taxonomy" id="1655234"/>
    <lineage>
        <taxon>Bacteria</taxon>
        <taxon>Pseudomonadati</taxon>
        <taxon>Pseudomonadota</taxon>
        <taxon>Gammaproteobacteria</taxon>
        <taxon>Alteromonadales</taxon>
        <taxon>Colwelliaceae</taxon>
        <taxon>Thalassotalea</taxon>
    </lineage>
</organism>
<comment type="similarity">
    <text evidence="1">Belongs to the transglycosylase Slt family.</text>
</comment>
<keyword evidence="6" id="KW-1185">Reference proteome</keyword>
<proteinExistence type="inferred from homology"/>
<protein>
    <submittedName>
        <fullName evidence="5">Lytic murein transglycosylase</fullName>
    </submittedName>
</protein>
<dbReference type="SUPFAM" id="SSF48435">
    <property type="entry name" value="Bacterial muramidases"/>
    <property type="match status" value="1"/>
</dbReference>
<dbReference type="PANTHER" id="PTHR37423">
    <property type="entry name" value="SOLUBLE LYTIC MUREIN TRANSGLYCOSYLASE-RELATED"/>
    <property type="match status" value="1"/>
</dbReference>
<reference evidence="6" key="1">
    <citation type="submission" date="2018-08" db="EMBL/GenBank/DDBJ databases">
        <title>Thalassotalea euphylliae genome.</title>
        <authorList>
            <person name="Summers S."/>
            <person name="Rice S.A."/>
            <person name="Freckelton M.L."/>
            <person name="Nedved B.T."/>
            <person name="Hadfield M.G."/>
        </authorList>
    </citation>
    <scope>NUCLEOTIDE SEQUENCE [LARGE SCALE GENOMIC DNA]</scope>
    <source>
        <strain evidence="6">H3</strain>
    </source>
</reference>
<dbReference type="Proteomes" id="UP000256899">
    <property type="component" value="Unassembled WGS sequence"/>
</dbReference>
<dbReference type="AlphaFoldDB" id="A0A3E0U3V0"/>
<evidence type="ECO:0000259" key="3">
    <source>
        <dbReference type="Pfam" id="PF01464"/>
    </source>
</evidence>
<dbReference type="InterPro" id="IPR008258">
    <property type="entry name" value="Transglycosylase_SLT_dom_1"/>
</dbReference>
<dbReference type="Gene3D" id="1.10.530.10">
    <property type="match status" value="1"/>
</dbReference>
<gene>
    <name evidence="5" type="ORF">DXX94_11265</name>
</gene>
<dbReference type="Gene3D" id="1.10.1240.20">
    <property type="entry name" value="Lytic transglycosylase, superhelical linker domain"/>
    <property type="match status" value="1"/>
</dbReference>
<dbReference type="CDD" id="cd13401">
    <property type="entry name" value="Slt70-like"/>
    <property type="match status" value="1"/>
</dbReference>
<dbReference type="Pfam" id="PF01464">
    <property type="entry name" value="SLT"/>
    <property type="match status" value="1"/>
</dbReference>
<dbReference type="GO" id="GO:0042597">
    <property type="term" value="C:periplasmic space"/>
    <property type="evidence" value="ECO:0007669"/>
    <property type="project" value="InterPro"/>
</dbReference>
<feature type="domain" description="Lytic transglycosylase superhelical linker" evidence="4">
    <location>
        <begin position="409"/>
        <end position="473"/>
    </location>
</feature>
<dbReference type="InterPro" id="IPR023346">
    <property type="entry name" value="Lysozyme-like_dom_sf"/>
</dbReference>
<dbReference type="Pfam" id="PF14718">
    <property type="entry name" value="SLT_L"/>
    <property type="match status" value="1"/>
</dbReference>